<gene>
    <name evidence="2" type="ORF">BKM31_12435</name>
</gene>
<dbReference type="AlphaFoldDB" id="A0A1U9ZW40"/>
<dbReference type="Pfam" id="PF11750">
    <property type="entry name" value="DUF3307"/>
    <property type="match status" value="1"/>
</dbReference>
<accession>A0A1U9ZW40</accession>
<protein>
    <recommendedName>
        <fullName evidence="4">DUF3307 domain-containing protein</fullName>
    </recommendedName>
</protein>
<evidence type="ECO:0000256" key="1">
    <source>
        <dbReference type="SAM" id="Phobius"/>
    </source>
</evidence>
<organism evidence="2 3">
    <name type="scientific">[Actinomadura] parvosata subsp. kistnae</name>
    <dbReference type="NCBI Taxonomy" id="1909395"/>
    <lineage>
        <taxon>Bacteria</taxon>
        <taxon>Bacillati</taxon>
        <taxon>Actinomycetota</taxon>
        <taxon>Actinomycetes</taxon>
        <taxon>Streptosporangiales</taxon>
        <taxon>Streptosporangiaceae</taxon>
        <taxon>Nonomuraea</taxon>
    </lineage>
</organism>
<feature type="transmembrane region" description="Helical" evidence="1">
    <location>
        <begin position="122"/>
        <end position="144"/>
    </location>
</feature>
<evidence type="ECO:0000313" key="2">
    <source>
        <dbReference type="EMBL" id="AQZ62168.1"/>
    </source>
</evidence>
<evidence type="ECO:0000313" key="3">
    <source>
        <dbReference type="Proteomes" id="UP000190797"/>
    </source>
</evidence>
<keyword evidence="1" id="KW-0812">Transmembrane</keyword>
<sequence length="177" mass="18242">MTSASAAAITAVTFAALYAGHQIGDHVVQSNSTAVAKGVPDAEQLARGVSPWTGWRACLRHVAGYIGTQAAALALVCVAVPMQLAGMVTALLVSAGTHAVIDRRWIVRRLIELKKCHDWAEGPYLIDQSLHVGAMLVAAVLAVVVDDFGGVAAVAIGALALVGAALLIERRSATAQV</sequence>
<dbReference type="RefSeq" id="WP_168012812.1">
    <property type="nucleotide sequence ID" value="NZ_CP017717.1"/>
</dbReference>
<dbReference type="EMBL" id="CP017717">
    <property type="protein sequence ID" value="AQZ62168.1"/>
    <property type="molecule type" value="Genomic_DNA"/>
</dbReference>
<keyword evidence="1" id="KW-0472">Membrane</keyword>
<keyword evidence="1" id="KW-1133">Transmembrane helix</keyword>
<name>A0A1U9ZW40_9ACTN</name>
<reference evidence="3" key="1">
    <citation type="journal article" date="2017" name="Med. Chem. Commun.">
        <title>Nonomuraea sp. ATCC 55076 harbours the largest actinomycete chromosome to date and the kistamicin biosynthetic gene cluster.</title>
        <authorList>
            <person name="Nazari B."/>
            <person name="Forneris C.C."/>
            <person name="Gibson M.I."/>
            <person name="Moon K."/>
            <person name="Schramma K.R."/>
            <person name="Seyedsayamdost M.R."/>
        </authorList>
    </citation>
    <scope>NUCLEOTIDE SEQUENCE [LARGE SCALE GENOMIC DNA]</scope>
    <source>
        <strain evidence="3">ATCC 55076</strain>
    </source>
</reference>
<dbReference type="KEGG" id="noa:BKM31_12435"/>
<dbReference type="Proteomes" id="UP000190797">
    <property type="component" value="Chromosome"/>
</dbReference>
<feature type="transmembrane region" description="Helical" evidence="1">
    <location>
        <begin position="70"/>
        <end position="101"/>
    </location>
</feature>
<proteinExistence type="predicted"/>
<dbReference type="STRING" id="1909395.BKM31_12435"/>
<evidence type="ECO:0008006" key="4">
    <source>
        <dbReference type="Google" id="ProtNLM"/>
    </source>
</evidence>
<dbReference type="InterPro" id="IPR021737">
    <property type="entry name" value="Phage_phiKZ_Orf197"/>
</dbReference>
<keyword evidence="3" id="KW-1185">Reference proteome</keyword>
<feature type="transmembrane region" description="Helical" evidence="1">
    <location>
        <begin position="150"/>
        <end position="168"/>
    </location>
</feature>